<comment type="caution">
    <text evidence="2">The sequence shown here is derived from an EMBL/GenBank/DDBJ whole genome shotgun (WGS) entry which is preliminary data.</text>
</comment>
<dbReference type="PATRIC" id="fig|1641875.4.peg.1165"/>
<proteinExistence type="predicted"/>
<reference evidence="2 3" key="1">
    <citation type="submission" date="2015-04" db="EMBL/GenBank/DDBJ databases">
        <title>The draft genome sequence of Roseovarius sp.R12b.</title>
        <authorList>
            <person name="Li G."/>
            <person name="Lai Q."/>
            <person name="Shao Z."/>
            <person name="Yan P."/>
        </authorList>
    </citation>
    <scope>NUCLEOTIDE SEQUENCE [LARGE SCALE GENOMIC DNA]</scope>
    <source>
        <strain evidence="2 3">R12B</strain>
    </source>
</reference>
<feature type="region of interest" description="Disordered" evidence="1">
    <location>
        <begin position="51"/>
        <end position="70"/>
    </location>
</feature>
<protein>
    <submittedName>
        <fullName evidence="2">Uncharacterized protein</fullName>
    </submittedName>
</protein>
<dbReference type="OrthoDB" id="7745690at2"/>
<evidence type="ECO:0000313" key="2">
    <source>
        <dbReference type="EMBL" id="KRS14241.1"/>
    </source>
</evidence>
<dbReference type="EMBL" id="LAXJ01000002">
    <property type="protein sequence ID" value="KRS14241.1"/>
    <property type="molecule type" value="Genomic_DNA"/>
</dbReference>
<dbReference type="RefSeq" id="WP_057789207.1">
    <property type="nucleotide sequence ID" value="NZ_LAXJ01000002.1"/>
</dbReference>
<name>A0A0T5NZG7_9RHOB</name>
<dbReference type="AlphaFoldDB" id="A0A0T5NZG7"/>
<evidence type="ECO:0000256" key="1">
    <source>
        <dbReference type="SAM" id="MobiDB-lite"/>
    </source>
</evidence>
<organism evidence="2 3">
    <name type="scientific">Roseovarius atlanticus</name>
    <dbReference type="NCBI Taxonomy" id="1641875"/>
    <lineage>
        <taxon>Bacteria</taxon>
        <taxon>Pseudomonadati</taxon>
        <taxon>Pseudomonadota</taxon>
        <taxon>Alphaproteobacteria</taxon>
        <taxon>Rhodobacterales</taxon>
        <taxon>Roseobacteraceae</taxon>
        <taxon>Roseovarius</taxon>
    </lineage>
</organism>
<dbReference type="Proteomes" id="UP000051295">
    <property type="component" value="Unassembled WGS sequence"/>
</dbReference>
<accession>A0A0T5NZG7</accession>
<evidence type="ECO:0000313" key="3">
    <source>
        <dbReference type="Proteomes" id="UP000051295"/>
    </source>
</evidence>
<keyword evidence="3" id="KW-1185">Reference proteome</keyword>
<sequence>MADKDHKKWSDLVSFGTPVQREDVRDSFDFKASEPTDETAYELSDILISSYQTGGSGSDDMDVAPEPEPVSDFTMTDHFDFF</sequence>
<gene>
    <name evidence="2" type="ORF">XM53_00425</name>
</gene>